<dbReference type="STRING" id="1254432.SCE1572_28990"/>
<dbReference type="Gene3D" id="3.60.15.10">
    <property type="entry name" value="Ribonuclease Z/Hydroxyacylglutathione hydrolase-like"/>
    <property type="match status" value="1"/>
</dbReference>
<organism evidence="4 5">
    <name type="scientific">Sorangium cellulosum So0157-2</name>
    <dbReference type="NCBI Taxonomy" id="1254432"/>
    <lineage>
        <taxon>Bacteria</taxon>
        <taxon>Pseudomonadati</taxon>
        <taxon>Myxococcota</taxon>
        <taxon>Polyangia</taxon>
        <taxon>Polyangiales</taxon>
        <taxon>Polyangiaceae</taxon>
        <taxon>Sorangium</taxon>
    </lineage>
</organism>
<keyword evidence="1" id="KW-0378">Hydrolase</keyword>
<feature type="domain" description="Metallo-beta-lactamase" evidence="3">
    <location>
        <begin position="116"/>
        <end position="325"/>
    </location>
</feature>
<dbReference type="eggNOG" id="COG2220">
    <property type="taxonomic scope" value="Bacteria"/>
</dbReference>
<dbReference type="PANTHER" id="PTHR43546:SF9">
    <property type="entry name" value="L-ASCORBATE-6-PHOSPHATE LACTONASE ULAG-RELATED"/>
    <property type="match status" value="1"/>
</dbReference>
<feature type="compositionally biased region" description="Low complexity" evidence="2">
    <location>
        <begin position="19"/>
        <end position="49"/>
    </location>
</feature>
<dbReference type="RefSeq" id="WP_020737707.1">
    <property type="nucleotide sequence ID" value="NC_021658.1"/>
</dbReference>
<dbReference type="InterPro" id="IPR050114">
    <property type="entry name" value="UPF0173_UPF0282_UlaG_hydrolase"/>
</dbReference>
<dbReference type="PATRIC" id="fig|1254432.3.peg.6545"/>
<proteinExistence type="predicted"/>
<sequence length="364" mass="37592">MCSEHVGPACPAALEPSPRRCGAPPRPAVGAPPADAAGAPPADAAGAPPADAAAPLLALVLAACAPANRADASAPPAAASAGAGPSAGAPADADASSGRLQWRGGPTAILERDGLRLLTDPVLGPRGPAAFALPKHPSTGVENAPVARYTDPPAEPLGRLDVILLSHNHADHFDAVARETLPKDVTFVLPPDAADAARAAGFTRLTPLDWDGETVIPTRAGRLRILAVPANHSHDAALDATLGKGNGYVLRWEGATPYSIYWTGDSVFTEPMRAVAARFAPIDLWLPHLGAVGVDGARGLRTMDAEEAVAAAALLRPRHVIPIHHTTFGHYREPVTAFVQRAATKRLPAHIHVPTDGAWMPLPR</sequence>
<dbReference type="EMBL" id="CP003969">
    <property type="protein sequence ID" value="AGP38155.1"/>
    <property type="molecule type" value="Genomic_DNA"/>
</dbReference>
<name>S4Y1U8_SORCE</name>
<feature type="compositionally biased region" description="Low complexity" evidence="2">
    <location>
        <begin position="72"/>
        <end position="98"/>
    </location>
</feature>
<evidence type="ECO:0000256" key="2">
    <source>
        <dbReference type="SAM" id="MobiDB-lite"/>
    </source>
</evidence>
<dbReference type="GO" id="GO:0016787">
    <property type="term" value="F:hydrolase activity"/>
    <property type="evidence" value="ECO:0007669"/>
    <property type="project" value="UniProtKB-KW"/>
</dbReference>
<dbReference type="PANTHER" id="PTHR43546">
    <property type="entry name" value="UPF0173 METAL-DEPENDENT HYDROLASE MJ1163-RELATED"/>
    <property type="match status" value="1"/>
</dbReference>
<gene>
    <name evidence="4" type="ORF">SCE1572_28990</name>
</gene>
<protein>
    <recommendedName>
        <fullName evidence="3">Metallo-beta-lactamase domain-containing protein</fullName>
    </recommendedName>
</protein>
<dbReference type="Pfam" id="PF12706">
    <property type="entry name" value="Lactamase_B_2"/>
    <property type="match status" value="1"/>
</dbReference>
<feature type="region of interest" description="Disordered" evidence="2">
    <location>
        <begin position="1"/>
        <end position="49"/>
    </location>
</feature>
<dbReference type="Proteomes" id="UP000014803">
    <property type="component" value="Chromosome"/>
</dbReference>
<evidence type="ECO:0000259" key="3">
    <source>
        <dbReference type="Pfam" id="PF12706"/>
    </source>
</evidence>
<feature type="region of interest" description="Disordered" evidence="2">
    <location>
        <begin position="72"/>
        <end position="100"/>
    </location>
</feature>
<dbReference type="KEGG" id="scu:SCE1572_28990"/>
<dbReference type="HOGENOM" id="CLU_051050_0_0_7"/>
<dbReference type="InterPro" id="IPR001279">
    <property type="entry name" value="Metallo-B-lactamas"/>
</dbReference>
<evidence type="ECO:0000313" key="5">
    <source>
        <dbReference type="Proteomes" id="UP000014803"/>
    </source>
</evidence>
<accession>S4Y1U8</accession>
<evidence type="ECO:0000313" key="4">
    <source>
        <dbReference type="EMBL" id="AGP38155.1"/>
    </source>
</evidence>
<dbReference type="InterPro" id="IPR036866">
    <property type="entry name" value="RibonucZ/Hydroxyglut_hydro"/>
</dbReference>
<dbReference type="SUPFAM" id="SSF56281">
    <property type="entry name" value="Metallo-hydrolase/oxidoreductase"/>
    <property type="match status" value="1"/>
</dbReference>
<reference evidence="4 5" key="1">
    <citation type="journal article" date="2013" name="Sci. Rep.">
        <title>Extraordinary expansion of a Sorangium cellulosum genome from an alkaline milieu.</title>
        <authorList>
            <person name="Han K."/>
            <person name="Li Z.F."/>
            <person name="Peng R."/>
            <person name="Zhu L.P."/>
            <person name="Zhou T."/>
            <person name="Wang L.G."/>
            <person name="Li S.G."/>
            <person name="Zhang X.B."/>
            <person name="Hu W."/>
            <person name="Wu Z.H."/>
            <person name="Qin N."/>
            <person name="Li Y.Z."/>
        </authorList>
    </citation>
    <scope>NUCLEOTIDE SEQUENCE [LARGE SCALE GENOMIC DNA]</scope>
    <source>
        <strain evidence="4 5">So0157-2</strain>
    </source>
</reference>
<evidence type="ECO:0000256" key="1">
    <source>
        <dbReference type="ARBA" id="ARBA00022801"/>
    </source>
</evidence>
<dbReference type="AlphaFoldDB" id="S4Y1U8"/>